<gene>
    <name evidence="2" type="ORF">AVDCRST_MAG93-1092</name>
</gene>
<proteinExistence type="predicted"/>
<evidence type="ECO:0000313" key="2">
    <source>
        <dbReference type="EMBL" id="CAA9235831.1"/>
    </source>
</evidence>
<sequence length="576" mass="65957">MEISPDTKKLMTLVEQAKARTLVLPQFQRNFVWPRRSVDGLLESLLRGQYIGSFLFLETDGEHMPFGHRPIAGVGPNSDGVLPEDLVLDGQQRITALHYAFAAPNHPLKDTNHPHRFFLRLYRLDDIEDADDLIVSGRANETWVKQLEDPEIQFEWKNLPFTELLRWEDWKHDYVQWLLAKDPQAVVEHLGGEQARWDEAVRRIRDARVPVLTMPKVKPNDHKKIREVCDVFEKLNSTGLKLTVFDLLTARLFRDKVDLHWWWKWSLQEYPLLRRFAGGEPNIEEADPEDFGVLLLRTVALLREQEVKSKLLIELDPEGFEEDWDRASAAMERALERVTSISPNGFGAFNRRWLPYKTILPVLAAIAEHLRDTNAGAEAYAVLRRWYWGSVFLGRYTGATETVAYADFQDIMKYLRGEKEEPDIFVTTRQQILENPGFSLREVSRVSAAAYKGVMTLVALEGAMDFAKNDGIAFQELDDHHIFPRSFLKASGNITGDAANTIVNRTLIASSTNQKISNKAPSEYLQSVLPDAYREDILASHLVDSDARAAMEKNDYGAFLSAREHALIRKIKEFVS</sequence>
<dbReference type="InterPro" id="IPR004919">
    <property type="entry name" value="GmrSD_N"/>
</dbReference>
<dbReference type="PANTHER" id="PTHR37292">
    <property type="entry name" value="VNG6097C"/>
    <property type="match status" value="1"/>
</dbReference>
<dbReference type="AlphaFoldDB" id="A0A6J4HX15"/>
<dbReference type="Pfam" id="PF03235">
    <property type="entry name" value="GmrSD_N"/>
    <property type="match status" value="1"/>
</dbReference>
<evidence type="ECO:0000259" key="1">
    <source>
        <dbReference type="Pfam" id="PF03235"/>
    </source>
</evidence>
<feature type="domain" description="GmrSD restriction endonucleases N-terminal" evidence="1">
    <location>
        <begin position="14"/>
        <end position="253"/>
    </location>
</feature>
<protein>
    <recommendedName>
        <fullName evidence="1">GmrSD restriction endonucleases N-terminal domain-containing protein</fullName>
    </recommendedName>
</protein>
<name>A0A6J4HX15_9CHLR</name>
<dbReference type="PANTHER" id="PTHR37292:SF2">
    <property type="entry name" value="DUF262 DOMAIN-CONTAINING PROTEIN"/>
    <property type="match status" value="1"/>
</dbReference>
<dbReference type="EMBL" id="CADCTR010000365">
    <property type="protein sequence ID" value="CAA9235831.1"/>
    <property type="molecule type" value="Genomic_DNA"/>
</dbReference>
<organism evidence="2">
    <name type="scientific">uncultured Chloroflexia bacterium</name>
    <dbReference type="NCBI Taxonomy" id="1672391"/>
    <lineage>
        <taxon>Bacteria</taxon>
        <taxon>Bacillati</taxon>
        <taxon>Chloroflexota</taxon>
        <taxon>Chloroflexia</taxon>
        <taxon>environmental samples</taxon>
    </lineage>
</organism>
<reference evidence="2" key="1">
    <citation type="submission" date="2020-02" db="EMBL/GenBank/DDBJ databases">
        <authorList>
            <person name="Meier V. D."/>
        </authorList>
    </citation>
    <scope>NUCLEOTIDE SEQUENCE</scope>
    <source>
        <strain evidence="2">AVDCRST_MAG93</strain>
    </source>
</reference>
<accession>A0A6J4HX15</accession>